<sequence length="135" mass="15370">MITPWKVKSKSSNADWYGAEIFRAGLAQQPINPYFVTTTKGKRKADLYIPKETAKDCNLDTTQELLLVDPQGREFPAKCKKWKDGRIVVKGGWRRLCRRNLVAEEDKCICEFVQGRNDGRLVINVSFVRANGHLG</sequence>
<dbReference type="OrthoDB" id="1666376at2759"/>
<dbReference type="SUPFAM" id="SSF101936">
    <property type="entry name" value="DNA-binding pseudobarrel domain"/>
    <property type="match status" value="1"/>
</dbReference>
<evidence type="ECO:0000256" key="5">
    <source>
        <dbReference type="ARBA" id="ARBA00023242"/>
    </source>
</evidence>
<evidence type="ECO:0000313" key="8">
    <source>
        <dbReference type="Proteomes" id="UP000231279"/>
    </source>
</evidence>
<evidence type="ECO:0000256" key="1">
    <source>
        <dbReference type="ARBA" id="ARBA00004123"/>
    </source>
</evidence>
<keyword evidence="8" id="KW-1185">Reference proteome</keyword>
<name>A0A2G9IAJ7_9LAMI</name>
<dbReference type="Proteomes" id="UP000231279">
    <property type="component" value="Unassembled WGS sequence"/>
</dbReference>
<dbReference type="GO" id="GO:0003677">
    <property type="term" value="F:DNA binding"/>
    <property type="evidence" value="ECO:0007669"/>
    <property type="project" value="UniProtKB-KW"/>
</dbReference>
<dbReference type="AlphaFoldDB" id="A0A2G9IAJ7"/>
<reference evidence="8" key="1">
    <citation type="journal article" date="2018" name="Gigascience">
        <title>Genome assembly of the Pink Ipe (Handroanthus impetiginosus, Bignoniaceae), a highly valued, ecologically keystone Neotropical timber forest tree.</title>
        <authorList>
            <person name="Silva-Junior O.B."/>
            <person name="Grattapaglia D."/>
            <person name="Novaes E."/>
            <person name="Collevatti R.G."/>
        </authorList>
    </citation>
    <scope>NUCLEOTIDE SEQUENCE [LARGE SCALE GENOMIC DNA]</scope>
    <source>
        <strain evidence="8">cv. UFG-1</strain>
    </source>
</reference>
<organism evidence="7 8">
    <name type="scientific">Handroanthus impetiginosus</name>
    <dbReference type="NCBI Taxonomy" id="429701"/>
    <lineage>
        <taxon>Eukaryota</taxon>
        <taxon>Viridiplantae</taxon>
        <taxon>Streptophyta</taxon>
        <taxon>Embryophyta</taxon>
        <taxon>Tracheophyta</taxon>
        <taxon>Spermatophyta</taxon>
        <taxon>Magnoliopsida</taxon>
        <taxon>eudicotyledons</taxon>
        <taxon>Gunneridae</taxon>
        <taxon>Pentapetalae</taxon>
        <taxon>asterids</taxon>
        <taxon>lamiids</taxon>
        <taxon>Lamiales</taxon>
        <taxon>Bignoniaceae</taxon>
        <taxon>Crescentiina</taxon>
        <taxon>Tabebuia alliance</taxon>
        <taxon>Handroanthus</taxon>
    </lineage>
</organism>
<dbReference type="Gene3D" id="2.40.330.10">
    <property type="entry name" value="DNA-binding pseudobarrel domain"/>
    <property type="match status" value="1"/>
</dbReference>
<dbReference type="SMART" id="SM01019">
    <property type="entry name" value="B3"/>
    <property type="match status" value="1"/>
</dbReference>
<proteinExistence type="predicted"/>
<feature type="domain" description="TF-B3" evidence="6">
    <location>
        <begin position="32"/>
        <end position="129"/>
    </location>
</feature>
<dbReference type="InterPro" id="IPR015300">
    <property type="entry name" value="DNA-bd_pseudobarrel_sf"/>
</dbReference>
<evidence type="ECO:0000313" key="7">
    <source>
        <dbReference type="EMBL" id="PIN26775.1"/>
    </source>
</evidence>
<gene>
    <name evidence="7" type="ORF">CDL12_00494</name>
</gene>
<dbReference type="EMBL" id="NKXS01000051">
    <property type="protein sequence ID" value="PIN26775.1"/>
    <property type="molecule type" value="Genomic_DNA"/>
</dbReference>
<evidence type="ECO:0000256" key="3">
    <source>
        <dbReference type="ARBA" id="ARBA00023125"/>
    </source>
</evidence>
<keyword evidence="4" id="KW-0804">Transcription</keyword>
<dbReference type="Pfam" id="PF02362">
    <property type="entry name" value="B3"/>
    <property type="match status" value="1"/>
</dbReference>
<accession>A0A2G9IAJ7</accession>
<protein>
    <recommendedName>
        <fullName evidence="6">TF-B3 domain-containing protein</fullName>
    </recommendedName>
</protein>
<evidence type="ECO:0000256" key="4">
    <source>
        <dbReference type="ARBA" id="ARBA00023163"/>
    </source>
</evidence>
<evidence type="ECO:0000256" key="2">
    <source>
        <dbReference type="ARBA" id="ARBA00023015"/>
    </source>
</evidence>
<comment type="subcellular location">
    <subcellularLocation>
        <location evidence="1">Nucleus</location>
    </subcellularLocation>
</comment>
<dbReference type="InterPro" id="IPR003340">
    <property type="entry name" value="B3_DNA-bd"/>
</dbReference>
<keyword evidence="3" id="KW-0238">DNA-binding</keyword>
<dbReference type="GO" id="GO:0005634">
    <property type="term" value="C:nucleus"/>
    <property type="evidence" value="ECO:0007669"/>
    <property type="project" value="UniProtKB-SubCell"/>
</dbReference>
<keyword evidence="5" id="KW-0539">Nucleus</keyword>
<dbReference type="CDD" id="cd10017">
    <property type="entry name" value="B3_DNA"/>
    <property type="match status" value="1"/>
</dbReference>
<keyword evidence="2" id="KW-0805">Transcription regulation</keyword>
<comment type="caution">
    <text evidence="7">The sequence shown here is derived from an EMBL/GenBank/DDBJ whole genome shotgun (WGS) entry which is preliminary data.</text>
</comment>
<dbReference type="PROSITE" id="PS50863">
    <property type="entry name" value="B3"/>
    <property type="match status" value="1"/>
</dbReference>
<evidence type="ECO:0000259" key="6">
    <source>
        <dbReference type="PROSITE" id="PS50863"/>
    </source>
</evidence>